<dbReference type="SUPFAM" id="SSF103515">
    <property type="entry name" value="Autotransporter"/>
    <property type="match status" value="1"/>
</dbReference>
<dbReference type="RefSeq" id="WP_207490421.1">
    <property type="nucleotide sequence ID" value="NZ_JADIJS010000016.1"/>
</dbReference>
<keyword evidence="3" id="KW-1185">Reference proteome</keyword>
<reference evidence="2 3" key="1">
    <citation type="submission" date="2020-10" db="EMBL/GenBank/DDBJ databases">
        <title>Genomic characterization of underground lake bacteria from Wind Cave National Park: Insight into the archetypical LuxI/LuxR and identification of LuxR solos.</title>
        <authorList>
            <person name="Wengert P.C."/>
            <person name="Savka M.A."/>
        </authorList>
    </citation>
    <scope>NUCLEOTIDE SEQUENCE [LARGE SCALE GENOMIC DNA]</scope>
    <source>
        <strain evidence="2 3">SD316</strain>
    </source>
</reference>
<protein>
    <submittedName>
        <fullName evidence="2">Autotransporter outer membrane beta-barrel domain-containing protein</fullName>
    </submittedName>
</protein>
<feature type="domain" description="Autotransporter" evidence="1">
    <location>
        <begin position="186"/>
        <end position="468"/>
    </location>
</feature>
<proteinExistence type="predicted"/>
<dbReference type="EMBL" id="JADIJS010000016">
    <property type="protein sequence ID" value="MBO1042416.1"/>
    <property type="molecule type" value="Genomic_DNA"/>
</dbReference>
<accession>A0ABS3K683</accession>
<evidence type="ECO:0000313" key="3">
    <source>
        <dbReference type="Proteomes" id="UP000718278"/>
    </source>
</evidence>
<sequence length="469" mass="50460">SVTDAEGYTVTHIVPLYIAERPLLEAQNHDLTVMAGTTGSINLAQGAVGDRVKSAAILAHPDAGAGKAWVESGANAQMLYFAASATFAGAIKLTYTLSGEGGASDPATVTIRVIERPDPSKDAEVIGLVSAQVQTANRLAQVQIRNFQQRLEQLHGEGECRQDSIGLNIGLDGAQLNPKMPQPQACTQRELSLWTAGEINMGKSSAEVNTKDKKLDHTSVGVSGGVDYRFSPSFIGGIGFGYGKDTTDVGENGTQSRANMFSLAAYGSYRPGKNFFLDGVVGYGWLNFESDRFVHSTGQMASGDRDGKQIFGSVTLGYEYRNEAWLLSPYLRGEAAHTKLARFSETGAGIYNLTYGDQTADLLSATIGLRGEYAIPTNWGTLKPKARLEYTHDFAGNSRVKLGYSDIGDLLPYTIDANSTAKDTIRIEAGFDATIYGDWSAGIDYSTQIGTEGGSVEHSIRWKFSKQFY</sequence>
<evidence type="ECO:0000259" key="1">
    <source>
        <dbReference type="PROSITE" id="PS51208"/>
    </source>
</evidence>
<dbReference type="InterPro" id="IPR006315">
    <property type="entry name" value="OM_autotransptr_brl_dom"/>
</dbReference>
<feature type="non-terminal residue" evidence="2">
    <location>
        <position position="1"/>
    </location>
</feature>
<dbReference type="InterPro" id="IPR005546">
    <property type="entry name" value="Autotransporte_beta"/>
</dbReference>
<dbReference type="InterPro" id="IPR036709">
    <property type="entry name" value="Autotransporte_beta_dom_sf"/>
</dbReference>
<evidence type="ECO:0000313" key="2">
    <source>
        <dbReference type="EMBL" id="MBO1042416.1"/>
    </source>
</evidence>
<dbReference type="PROSITE" id="PS51208">
    <property type="entry name" value="AUTOTRANSPORTER"/>
    <property type="match status" value="1"/>
</dbReference>
<dbReference type="Proteomes" id="UP000718278">
    <property type="component" value="Unassembled WGS sequence"/>
</dbReference>
<dbReference type="Pfam" id="PF03797">
    <property type="entry name" value="Autotransporter"/>
    <property type="match status" value="1"/>
</dbReference>
<dbReference type="NCBIfam" id="TIGR01414">
    <property type="entry name" value="autotrans_barl"/>
    <property type="match status" value="1"/>
</dbReference>
<comment type="caution">
    <text evidence="2">The sequence shown here is derived from an EMBL/GenBank/DDBJ whole genome shotgun (WGS) entry which is preliminary data.</text>
</comment>
<organism evidence="2 3">
    <name type="scientific">Brucella pituitosa</name>
    <dbReference type="NCBI Taxonomy" id="571256"/>
    <lineage>
        <taxon>Bacteria</taxon>
        <taxon>Pseudomonadati</taxon>
        <taxon>Pseudomonadota</taxon>
        <taxon>Alphaproteobacteria</taxon>
        <taxon>Hyphomicrobiales</taxon>
        <taxon>Brucellaceae</taxon>
        <taxon>Brucella/Ochrobactrum group</taxon>
        <taxon>Brucella</taxon>
    </lineage>
</organism>
<name>A0ABS3K683_9HYPH</name>
<dbReference type="SMART" id="SM00869">
    <property type="entry name" value="Autotransporter"/>
    <property type="match status" value="1"/>
</dbReference>
<gene>
    <name evidence="2" type="ORF">IPV26_22480</name>
</gene>
<dbReference type="Gene3D" id="2.40.128.130">
    <property type="entry name" value="Autotransporter beta-domain"/>
    <property type="match status" value="1"/>
</dbReference>